<accession>A0AAX2EEE0</accession>
<dbReference type="Proteomes" id="UP000199735">
    <property type="component" value="Unassembled WGS sequence"/>
</dbReference>
<feature type="transmembrane region" description="Helical" evidence="11">
    <location>
        <begin position="60"/>
        <end position="79"/>
    </location>
</feature>
<sequence>MDTFVVLNLVLLVVFILLTAFFVGAEFAVVKLRMSRIEQMVAEGNKSAIIAKKVANNLDYYLSACQLGITVTALALGALSKPTVKELLYPVFSYFGTSESLTDVLSYAISLALVTFLHVVIGELAPKTLAIQYTERVTLILARPLYWFGKIMAPLIFFLNGSSRVFLKMFGVKPASEQHAHSEEELRIIMAQSYKSGEINETEFNYMQNIFKFNDRDVKDIMVPRPQIISISNDMDRDEIRAVINEHQFTRYLVTDAGNKDKILGFINVKEMLTDFVVNGRKPLEQFIHDVPTIHESTTLHEALLTMQSNRLHIAQVVDEYGGTAGMLTMEDILEEIVGEIHDEFDDNEVPHIQKINETTYKLNGRVLLDELEAAFGLRFNDEDKMEVDTIAGWLIRNSNEVKVMTELEAHGHKWTVMEMDNHQIINIKMKKLTSKSNHENMVSSGI</sequence>
<evidence type="ECO:0000256" key="8">
    <source>
        <dbReference type="ARBA" id="ARBA00023136"/>
    </source>
</evidence>
<evidence type="ECO:0000256" key="9">
    <source>
        <dbReference type="PROSITE-ProRule" id="PRU00703"/>
    </source>
</evidence>
<organism evidence="14 15">
    <name type="scientific">Terribacillus saccharophilus</name>
    <dbReference type="NCBI Taxonomy" id="361277"/>
    <lineage>
        <taxon>Bacteria</taxon>
        <taxon>Bacillati</taxon>
        <taxon>Bacillota</taxon>
        <taxon>Bacilli</taxon>
        <taxon>Bacillales</taxon>
        <taxon>Bacillaceae</taxon>
        <taxon>Terribacillus</taxon>
    </lineage>
</organism>
<evidence type="ECO:0000256" key="2">
    <source>
        <dbReference type="ARBA" id="ARBA00006337"/>
    </source>
</evidence>
<dbReference type="InterPro" id="IPR005170">
    <property type="entry name" value="Transptr-assoc_dom"/>
</dbReference>
<feature type="domain" description="CBS" evidence="12">
    <location>
        <begin position="287"/>
        <end position="344"/>
    </location>
</feature>
<proteinExistence type="inferred from homology"/>
<dbReference type="InterPro" id="IPR016169">
    <property type="entry name" value="FAD-bd_PCMH_sub2"/>
</dbReference>
<dbReference type="CDD" id="cd04590">
    <property type="entry name" value="CBS_pair_CorC_HlyC_assoc"/>
    <property type="match status" value="1"/>
</dbReference>
<dbReference type="AlphaFoldDB" id="A0AAX2EEE0"/>
<dbReference type="Pfam" id="PF00571">
    <property type="entry name" value="CBS"/>
    <property type="match status" value="2"/>
</dbReference>
<reference evidence="14 15" key="1">
    <citation type="submission" date="2016-10" db="EMBL/GenBank/DDBJ databases">
        <authorList>
            <person name="Varghese N."/>
            <person name="Submissions S."/>
        </authorList>
    </citation>
    <scope>NUCLEOTIDE SEQUENCE [LARGE SCALE GENOMIC DNA]</scope>
    <source>
        <strain evidence="14 15">DSM 21619</strain>
    </source>
</reference>
<comment type="similarity">
    <text evidence="2">Belongs to the UPF0053 family.</text>
</comment>
<evidence type="ECO:0000259" key="13">
    <source>
        <dbReference type="PROSITE" id="PS51846"/>
    </source>
</evidence>
<dbReference type="InterPro" id="IPR002550">
    <property type="entry name" value="CNNM"/>
</dbReference>
<dbReference type="PANTHER" id="PTHR43099">
    <property type="entry name" value="UPF0053 PROTEIN YRKA"/>
    <property type="match status" value="1"/>
</dbReference>
<protein>
    <submittedName>
        <fullName evidence="14">Hemolysin, contains CBS domains</fullName>
    </submittedName>
</protein>
<comment type="caution">
    <text evidence="14">The sequence shown here is derived from an EMBL/GenBank/DDBJ whole genome shotgun (WGS) entry which is preliminary data.</text>
</comment>
<gene>
    <name evidence="14" type="ORF">SAMN04489762_1495</name>
</gene>
<evidence type="ECO:0000259" key="12">
    <source>
        <dbReference type="PROSITE" id="PS51371"/>
    </source>
</evidence>
<keyword evidence="5" id="KW-0677">Repeat</keyword>
<dbReference type="Gene3D" id="3.10.580.10">
    <property type="entry name" value="CBS-domain"/>
    <property type="match status" value="1"/>
</dbReference>
<dbReference type="InterPro" id="IPR044751">
    <property type="entry name" value="Ion_transp-like_CBS"/>
</dbReference>
<keyword evidence="3" id="KW-1003">Cell membrane</keyword>
<dbReference type="SMART" id="SM01091">
    <property type="entry name" value="CorC_HlyC"/>
    <property type="match status" value="1"/>
</dbReference>
<dbReference type="EMBL" id="FOCD01000001">
    <property type="protein sequence ID" value="SEM95211.1"/>
    <property type="molecule type" value="Genomic_DNA"/>
</dbReference>
<comment type="subcellular location">
    <subcellularLocation>
        <location evidence="1">Cell membrane</location>
        <topology evidence="1">Multi-pass membrane protein</topology>
    </subcellularLocation>
</comment>
<evidence type="ECO:0000256" key="1">
    <source>
        <dbReference type="ARBA" id="ARBA00004651"/>
    </source>
</evidence>
<keyword evidence="7 9" id="KW-0129">CBS domain</keyword>
<dbReference type="PROSITE" id="PS51846">
    <property type="entry name" value="CNNM"/>
    <property type="match status" value="1"/>
</dbReference>
<dbReference type="InterPro" id="IPR000644">
    <property type="entry name" value="CBS_dom"/>
</dbReference>
<evidence type="ECO:0000313" key="14">
    <source>
        <dbReference type="EMBL" id="SEM95211.1"/>
    </source>
</evidence>
<dbReference type="Pfam" id="PF03471">
    <property type="entry name" value="CorC_HlyC"/>
    <property type="match status" value="1"/>
</dbReference>
<evidence type="ECO:0000256" key="10">
    <source>
        <dbReference type="PROSITE-ProRule" id="PRU01193"/>
    </source>
</evidence>
<name>A0AAX2EEE0_9BACI</name>
<feature type="transmembrane region" description="Helical" evidence="11">
    <location>
        <begin position="6"/>
        <end position="30"/>
    </location>
</feature>
<dbReference type="PANTHER" id="PTHR43099:SF2">
    <property type="entry name" value="UPF0053 PROTEIN YRKA"/>
    <property type="match status" value="1"/>
</dbReference>
<evidence type="ECO:0000313" key="15">
    <source>
        <dbReference type="Proteomes" id="UP000199735"/>
    </source>
</evidence>
<evidence type="ECO:0000256" key="7">
    <source>
        <dbReference type="ARBA" id="ARBA00023122"/>
    </source>
</evidence>
<evidence type="ECO:0000256" key="5">
    <source>
        <dbReference type="ARBA" id="ARBA00022737"/>
    </source>
</evidence>
<keyword evidence="6 10" id="KW-1133">Transmembrane helix</keyword>
<feature type="transmembrane region" description="Helical" evidence="11">
    <location>
        <begin position="104"/>
        <end position="125"/>
    </location>
</feature>
<dbReference type="InterPro" id="IPR046342">
    <property type="entry name" value="CBS_dom_sf"/>
</dbReference>
<dbReference type="GO" id="GO:0005886">
    <property type="term" value="C:plasma membrane"/>
    <property type="evidence" value="ECO:0007669"/>
    <property type="project" value="UniProtKB-SubCell"/>
</dbReference>
<dbReference type="PROSITE" id="PS51371">
    <property type="entry name" value="CBS"/>
    <property type="match status" value="2"/>
</dbReference>
<dbReference type="SMART" id="SM00116">
    <property type="entry name" value="CBS"/>
    <property type="match status" value="2"/>
</dbReference>
<dbReference type="GO" id="GO:0050660">
    <property type="term" value="F:flavin adenine dinucleotide binding"/>
    <property type="evidence" value="ECO:0007669"/>
    <property type="project" value="InterPro"/>
</dbReference>
<keyword evidence="8 10" id="KW-0472">Membrane</keyword>
<evidence type="ECO:0000256" key="11">
    <source>
        <dbReference type="SAM" id="Phobius"/>
    </source>
</evidence>
<keyword evidence="4 10" id="KW-0812">Transmembrane</keyword>
<evidence type="ECO:0000256" key="4">
    <source>
        <dbReference type="ARBA" id="ARBA00022692"/>
    </source>
</evidence>
<dbReference type="Pfam" id="PF01595">
    <property type="entry name" value="CNNM"/>
    <property type="match status" value="1"/>
</dbReference>
<dbReference type="Gene3D" id="3.30.465.10">
    <property type="match status" value="1"/>
</dbReference>
<feature type="domain" description="CNNM transmembrane" evidence="13">
    <location>
        <begin position="1"/>
        <end position="203"/>
    </location>
</feature>
<dbReference type="SUPFAM" id="SSF56176">
    <property type="entry name" value="FAD-binding/transporter-associated domain-like"/>
    <property type="match status" value="1"/>
</dbReference>
<feature type="domain" description="CBS" evidence="12">
    <location>
        <begin position="222"/>
        <end position="284"/>
    </location>
</feature>
<evidence type="ECO:0000256" key="6">
    <source>
        <dbReference type="ARBA" id="ARBA00022989"/>
    </source>
</evidence>
<dbReference type="RefSeq" id="WP_093880202.1">
    <property type="nucleotide sequence ID" value="NZ_FOCD01000001.1"/>
</dbReference>
<feature type="transmembrane region" description="Helical" evidence="11">
    <location>
        <begin position="137"/>
        <end position="159"/>
    </location>
</feature>
<dbReference type="SUPFAM" id="SSF54631">
    <property type="entry name" value="CBS-domain pair"/>
    <property type="match status" value="1"/>
</dbReference>
<dbReference type="InterPro" id="IPR051676">
    <property type="entry name" value="UPF0053_domain"/>
</dbReference>
<dbReference type="InterPro" id="IPR036318">
    <property type="entry name" value="FAD-bd_PCMH-like_sf"/>
</dbReference>
<evidence type="ECO:0000256" key="3">
    <source>
        <dbReference type="ARBA" id="ARBA00022475"/>
    </source>
</evidence>